<evidence type="ECO:0000259" key="1">
    <source>
        <dbReference type="Pfam" id="PF07883"/>
    </source>
</evidence>
<accession>A0ABV1VLM6</accession>
<reference evidence="2 3" key="1">
    <citation type="submission" date="2024-06" db="EMBL/GenBank/DDBJ databases">
        <title>The Natural Products Discovery Center: Release of the First 8490 Sequenced Strains for Exploring Actinobacteria Biosynthetic Diversity.</title>
        <authorList>
            <person name="Kalkreuter E."/>
            <person name="Kautsar S.A."/>
            <person name="Yang D."/>
            <person name="Bader C.D."/>
            <person name="Teijaro C.N."/>
            <person name="Fluegel L."/>
            <person name="Davis C.M."/>
            <person name="Simpson J.R."/>
            <person name="Lauterbach L."/>
            <person name="Steele A.D."/>
            <person name="Gui C."/>
            <person name="Meng S."/>
            <person name="Li G."/>
            <person name="Viehrig K."/>
            <person name="Ye F."/>
            <person name="Su P."/>
            <person name="Kiefer A.F."/>
            <person name="Nichols A."/>
            <person name="Cepeda A.J."/>
            <person name="Yan W."/>
            <person name="Fan B."/>
            <person name="Jiang Y."/>
            <person name="Adhikari A."/>
            <person name="Zheng C.-J."/>
            <person name="Schuster L."/>
            <person name="Cowan T.M."/>
            <person name="Smanski M.J."/>
            <person name="Chevrette M.G."/>
            <person name="De Carvalho L.P.S."/>
            <person name="Shen B."/>
        </authorList>
    </citation>
    <scope>NUCLEOTIDE SEQUENCE [LARGE SCALE GENOMIC DNA]</scope>
    <source>
        <strain evidence="2 3">NPDC000632</strain>
    </source>
</reference>
<feature type="domain" description="Cupin type-2" evidence="1">
    <location>
        <begin position="46"/>
        <end position="114"/>
    </location>
</feature>
<organism evidence="2 3">
    <name type="scientific">Streptomyces flaveolus</name>
    <dbReference type="NCBI Taxonomy" id="67297"/>
    <lineage>
        <taxon>Bacteria</taxon>
        <taxon>Bacillati</taxon>
        <taxon>Actinomycetota</taxon>
        <taxon>Actinomycetes</taxon>
        <taxon>Kitasatosporales</taxon>
        <taxon>Streptomycetaceae</taxon>
        <taxon>Streptomyces</taxon>
    </lineage>
</organism>
<dbReference type="Pfam" id="PF07883">
    <property type="entry name" value="Cupin_2"/>
    <property type="match status" value="1"/>
</dbReference>
<dbReference type="EMBL" id="JBEPCV010000026">
    <property type="protein sequence ID" value="MER6906890.1"/>
    <property type="molecule type" value="Genomic_DNA"/>
</dbReference>
<dbReference type="RefSeq" id="WP_350722699.1">
    <property type="nucleotide sequence ID" value="NZ_JBEPCO010000038.1"/>
</dbReference>
<dbReference type="InterPro" id="IPR011051">
    <property type="entry name" value="RmlC_Cupin_sf"/>
</dbReference>
<dbReference type="GeneID" id="97361324"/>
<gene>
    <name evidence="2" type="ORF">ABT322_24785</name>
</gene>
<dbReference type="InterPro" id="IPR014710">
    <property type="entry name" value="RmlC-like_jellyroll"/>
</dbReference>
<keyword evidence="3" id="KW-1185">Reference proteome</keyword>
<evidence type="ECO:0000313" key="2">
    <source>
        <dbReference type="EMBL" id="MER6906890.1"/>
    </source>
</evidence>
<dbReference type="InterPro" id="IPR013096">
    <property type="entry name" value="Cupin_2"/>
</dbReference>
<dbReference type="Gene3D" id="2.60.120.10">
    <property type="entry name" value="Jelly Rolls"/>
    <property type="match status" value="1"/>
</dbReference>
<name>A0ABV1VLM6_9ACTN</name>
<protein>
    <submittedName>
        <fullName evidence="2">Cupin domain-containing protein</fullName>
    </submittedName>
</protein>
<proteinExistence type="predicted"/>
<dbReference type="SUPFAM" id="SSF51182">
    <property type="entry name" value="RmlC-like cupins"/>
    <property type="match status" value="1"/>
</dbReference>
<evidence type="ECO:0000313" key="3">
    <source>
        <dbReference type="Proteomes" id="UP001490330"/>
    </source>
</evidence>
<dbReference type="PANTHER" id="PTHR36440:SF1">
    <property type="entry name" value="PUTATIVE (AFU_ORTHOLOGUE AFUA_8G07350)-RELATED"/>
    <property type="match status" value="1"/>
</dbReference>
<sequence>MSLFVPKSDETVIVRAAEAEVVGRAPTTVRLLADSSATGGALSTQRVTLTAGADGAKPHWHDNSAEMFFLLDGAADILSGDEVVTAGPGDLVVVPPGKPHAFAAVPGADADLLIVLTPGVERFEYFRHLQRIRLGEVPPESILDVQDLYDNHFLSSEAWEARRRGAAPGETV</sequence>
<dbReference type="PANTHER" id="PTHR36440">
    <property type="entry name" value="PUTATIVE (AFU_ORTHOLOGUE AFUA_8G07350)-RELATED"/>
    <property type="match status" value="1"/>
</dbReference>
<comment type="caution">
    <text evidence="2">The sequence shown here is derived from an EMBL/GenBank/DDBJ whole genome shotgun (WGS) entry which is preliminary data.</text>
</comment>
<dbReference type="InterPro" id="IPR053146">
    <property type="entry name" value="QDO-like"/>
</dbReference>
<dbReference type="Proteomes" id="UP001490330">
    <property type="component" value="Unassembled WGS sequence"/>
</dbReference>